<dbReference type="FunFam" id="3.10.20.90:FF:000049">
    <property type="entry name" value="RB1-inducible coiled-coil protein 1 isoform X1"/>
    <property type="match status" value="1"/>
</dbReference>
<dbReference type="Gene3D" id="3.10.20.90">
    <property type="entry name" value="Phosphatidylinositol 3-kinase Catalytic Subunit, Chain A, domain 1"/>
    <property type="match status" value="1"/>
</dbReference>
<evidence type="ECO:0000313" key="23">
    <source>
        <dbReference type="EMBL" id="PNF24639.1"/>
    </source>
</evidence>
<gene>
    <name evidence="23" type="ORF">B7P43_G00746</name>
</gene>
<evidence type="ECO:0000259" key="22">
    <source>
        <dbReference type="Pfam" id="PF10377"/>
    </source>
</evidence>
<comment type="subcellular location">
    <subcellularLocation>
        <location evidence="4">Cytoplasm</location>
        <location evidence="4">Cytosol</location>
    </subcellularLocation>
    <subcellularLocation>
        <location evidence="3">Lysosome</location>
    </subcellularLocation>
    <subcellularLocation>
        <location evidence="1">Nucleus</location>
    </subcellularLocation>
    <subcellularLocation>
        <location evidence="2">Preautophagosomal structure</location>
    </subcellularLocation>
</comment>
<dbReference type="OrthoDB" id="447953at2759"/>
<feature type="domain" description="Autophagy-related protein 11 C-terminal" evidence="22">
    <location>
        <begin position="1083"/>
        <end position="1196"/>
    </location>
</feature>
<feature type="domain" description="Autophagy protein ATG17-like" evidence="21">
    <location>
        <begin position="119"/>
        <end position="500"/>
    </location>
</feature>
<dbReference type="Proteomes" id="UP000235965">
    <property type="component" value="Unassembled WGS sequence"/>
</dbReference>
<feature type="region of interest" description="Disordered" evidence="20">
    <location>
        <begin position="226"/>
        <end position="256"/>
    </location>
</feature>
<feature type="compositionally biased region" description="Basic residues" evidence="20">
    <location>
        <begin position="1207"/>
        <end position="1217"/>
    </location>
</feature>
<dbReference type="GO" id="GO:0031090">
    <property type="term" value="C:organelle membrane"/>
    <property type="evidence" value="ECO:0007669"/>
    <property type="project" value="UniProtKB-ARBA"/>
</dbReference>
<keyword evidence="6" id="KW-0963">Cytoplasm</keyword>
<accession>A0A2J7Q7T5</accession>
<comment type="caution">
    <text evidence="23">The sequence shown here is derived from an EMBL/GenBank/DDBJ whole genome shotgun (WGS) entry which is preliminary data.</text>
</comment>
<evidence type="ECO:0000256" key="1">
    <source>
        <dbReference type="ARBA" id="ARBA00004123"/>
    </source>
</evidence>
<keyword evidence="24" id="KW-1185">Reference proteome</keyword>
<evidence type="ECO:0000256" key="6">
    <source>
        <dbReference type="ARBA" id="ARBA00022490"/>
    </source>
</evidence>
<keyword evidence="8" id="KW-0653">Protein transport</keyword>
<evidence type="ECO:0000256" key="19">
    <source>
        <dbReference type="SAM" id="Coils"/>
    </source>
</evidence>
<evidence type="ECO:0000256" key="15">
    <source>
        <dbReference type="ARBA" id="ARBA00023306"/>
    </source>
</evidence>
<feature type="compositionally biased region" description="Basic and acidic residues" evidence="20">
    <location>
        <begin position="1083"/>
        <end position="1094"/>
    </location>
</feature>
<evidence type="ECO:0000313" key="24">
    <source>
        <dbReference type="Proteomes" id="UP000235965"/>
    </source>
</evidence>
<dbReference type="GO" id="GO:0034517">
    <property type="term" value="P:ribophagy"/>
    <property type="evidence" value="ECO:0007669"/>
    <property type="project" value="TreeGrafter"/>
</dbReference>
<keyword evidence="15" id="KW-0131">Cell cycle</keyword>
<reference evidence="23 24" key="1">
    <citation type="submission" date="2017-12" db="EMBL/GenBank/DDBJ databases">
        <title>Hemimetabolous genomes reveal molecular basis of termite eusociality.</title>
        <authorList>
            <person name="Harrison M.C."/>
            <person name="Jongepier E."/>
            <person name="Robertson H.M."/>
            <person name="Arning N."/>
            <person name="Bitard-Feildel T."/>
            <person name="Chao H."/>
            <person name="Childers C.P."/>
            <person name="Dinh H."/>
            <person name="Doddapaneni H."/>
            <person name="Dugan S."/>
            <person name="Gowin J."/>
            <person name="Greiner C."/>
            <person name="Han Y."/>
            <person name="Hu H."/>
            <person name="Hughes D.S.T."/>
            <person name="Huylmans A.-K."/>
            <person name="Kemena C."/>
            <person name="Kremer L.P.M."/>
            <person name="Lee S.L."/>
            <person name="Lopez-Ezquerra A."/>
            <person name="Mallet L."/>
            <person name="Monroy-Kuhn J.M."/>
            <person name="Moser A."/>
            <person name="Murali S.C."/>
            <person name="Muzny D.M."/>
            <person name="Otani S."/>
            <person name="Piulachs M.-D."/>
            <person name="Poelchau M."/>
            <person name="Qu J."/>
            <person name="Schaub F."/>
            <person name="Wada-Katsumata A."/>
            <person name="Worley K.C."/>
            <person name="Xie Q."/>
            <person name="Ylla G."/>
            <person name="Poulsen M."/>
            <person name="Gibbs R.A."/>
            <person name="Schal C."/>
            <person name="Richards S."/>
            <person name="Belles X."/>
            <person name="Korb J."/>
            <person name="Bornberg-Bauer E."/>
        </authorList>
    </citation>
    <scope>NUCLEOTIDE SEQUENCE [LARGE SCALE GENOMIC DNA]</scope>
    <source>
        <tissue evidence="23">Whole body</tissue>
    </source>
</reference>
<evidence type="ECO:0000256" key="10">
    <source>
        <dbReference type="ARBA" id="ARBA00023015"/>
    </source>
</evidence>
<evidence type="ECO:0000256" key="16">
    <source>
        <dbReference type="ARBA" id="ARBA00053494"/>
    </source>
</evidence>
<dbReference type="GO" id="GO:0061723">
    <property type="term" value="P:glycophagy"/>
    <property type="evidence" value="ECO:0007669"/>
    <property type="project" value="TreeGrafter"/>
</dbReference>
<evidence type="ECO:0000256" key="17">
    <source>
        <dbReference type="ARBA" id="ARBA00069790"/>
    </source>
</evidence>
<feature type="coiled-coil region" evidence="19">
    <location>
        <begin position="925"/>
        <end position="998"/>
    </location>
</feature>
<evidence type="ECO:0000256" key="9">
    <source>
        <dbReference type="ARBA" id="ARBA00023006"/>
    </source>
</evidence>
<dbReference type="InterPro" id="IPR019460">
    <property type="entry name" value="Atg11_C"/>
</dbReference>
<evidence type="ECO:0000256" key="14">
    <source>
        <dbReference type="ARBA" id="ARBA00023242"/>
    </source>
</evidence>
<evidence type="ECO:0000256" key="11">
    <source>
        <dbReference type="ARBA" id="ARBA00023054"/>
    </source>
</evidence>
<dbReference type="GO" id="GO:0005829">
    <property type="term" value="C:cytosol"/>
    <property type="evidence" value="ECO:0007669"/>
    <property type="project" value="UniProtKB-SubCell"/>
</dbReference>
<evidence type="ECO:0000259" key="21">
    <source>
        <dbReference type="Pfam" id="PF04108"/>
    </source>
</evidence>
<evidence type="ECO:0000256" key="5">
    <source>
        <dbReference type="ARBA" id="ARBA00022448"/>
    </source>
</evidence>
<proteinExistence type="predicted"/>
<dbReference type="GO" id="GO:0034045">
    <property type="term" value="C:phagophore assembly site membrane"/>
    <property type="evidence" value="ECO:0007669"/>
    <property type="project" value="TreeGrafter"/>
</dbReference>
<evidence type="ECO:0000256" key="7">
    <source>
        <dbReference type="ARBA" id="ARBA00022553"/>
    </source>
</evidence>
<feature type="region of interest" description="Disordered" evidence="20">
    <location>
        <begin position="598"/>
        <end position="662"/>
    </location>
</feature>
<dbReference type="GO" id="GO:0019901">
    <property type="term" value="F:protein kinase binding"/>
    <property type="evidence" value="ECO:0007669"/>
    <property type="project" value="UniProtKB-ARBA"/>
</dbReference>
<keyword evidence="5" id="KW-0813">Transport</keyword>
<keyword evidence="12" id="KW-0804">Transcription</keyword>
<keyword evidence="11 19" id="KW-0175">Coiled coil</keyword>
<dbReference type="GO" id="GO:0015031">
    <property type="term" value="P:protein transport"/>
    <property type="evidence" value="ECO:0007669"/>
    <property type="project" value="UniProtKB-KW"/>
</dbReference>
<keyword evidence="9" id="KW-0072">Autophagy</keyword>
<keyword evidence="7" id="KW-0597">Phosphoprotein</keyword>
<dbReference type="PANTHER" id="PTHR13222">
    <property type="entry name" value="RB1-INDUCIBLE COILED-COIL"/>
    <property type="match status" value="1"/>
</dbReference>
<dbReference type="GO" id="GO:0005764">
    <property type="term" value="C:lysosome"/>
    <property type="evidence" value="ECO:0007669"/>
    <property type="project" value="UniProtKB-SubCell"/>
</dbReference>
<feature type="compositionally biased region" description="Polar residues" evidence="20">
    <location>
        <begin position="611"/>
        <end position="623"/>
    </location>
</feature>
<protein>
    <recommendedName>
        <fullName evidence="17">RB1-inducible coiled-coil protein 1</fullName>
    </recommendedName>
    <alternativeName>
        <fullName evidence="18">FAK family kinase-interacting protein of 200 kDa</fullName>
    </alternativeName>
</protein>
<feature type="region of interest" description="Disordered" evidence="20">
    <location>
        <begin position="1201"/>
        <end position="1250"/>
    </location>
</feature>
<evidence type="ECO:0000256" key="2">
    <source>
        <dbReference type="ARBA" id="ARBA00004329"/>
    </source>
</evidence>
<dbReference type="AlphaFoldDB" id="A0A2J7Q7T5"/>
<dbReference type="GO" id="GO:1990316">
    <property type="term" value="C:Atg1/ULK1 kinase complex"/>
    <property type="evidence" value="ECO:0007669"/>
    <property type="project" value="TreeGrafter"/>
</dbReference>
<dbReference type="Pfam" id="PF10377">
    <property type="entry name" value="ATG11"/>
    <property type="match status" value="1"/>
</dbReference>
<evidence type="ECO:0000256" key="3">
    <source>
        <dbReference type="ARBA" id="ARBA00004371"/>
    </source>
</evidence>
<dbReference type="GO" id="GO:0034727">
    <property type="term" value="P:piecemeal microautophagy of the nucleus"/>
    <property type="evidence" value="ECO:0007669"/>
    <property type="project" value="TreeGrafter"/>
</dbReference>
<feature type="coiled-coil region" evidence="19">
    <location>
        <begin position="796"/>
        <end position="866"/>
    </location>
</feature>
<feature type="compositionally biased region" description="Basic and acidic residues" evidence="20">
    <location>
        <begin position="1234"/>
        <end position="1250"/>
    </location>
</feature>
<dbReference type="GO" id="GO:0005634">
    <property type="term" value="C:nucleus"/>
    <property type="evidence" value="ECO:0007669"/>
    <property type="project" value="UniProtKB-SubCell"/>
</dbReference>
<dbReference type="GO" id="GO:0000045">
    <property type="term" value="P:autophagosome assembly"/>
    <property type="evidence" value="ECO:0007669"/>
    <property type="project" value="InterPro"/>
</dbReference>
<feature type="compositionally biased region" description="Polar residues" evidence="20">
    <location>
        <begin position="1060"/>
        <end position="1082"/>
    </location>
</feature>
<evidence type="ECO:0000256" key="4">
    <source>
        <dbReference type="ARBA" id="ARBA00004514"/>
    </source>
</evidence>
<evidence type="ECO:0000256" key="13">
    <source>
        <dbReference type="ARBA" id="ARBA00023228"/>
    </source>
</evidence>
<dbReference type="GO" id="GO:0000422">
    <property type="term" value="P:autophagy of mitochondrion"/>
    <property type="evidence" value="ECO:0007669"/>
    <property type="project" value="TreeGrafter"/>
</dbReference>
<keyword evidence="13" id="KW-0458">Lysosome</keyword>
<feature type="region of interest" description="Disordered" evidence="20">
    <location>
        <begin position="1060"/>
        <end position="1096"/>
    </location>
</feature>
<dbReference type="InterPro" id="IPR045326">
    <property type="entry name" value="ATG17-like_dom"/>
</dbReference>
<sequence>MLYVFHVDTGKMKTFDMNLAVESVKQLQDVIERSCGIPVEKQVLLVSGGEALDPAARVCSYSAGTDTNPIYLFSKNTIESLTPPALSIDFGPDISLKDQVDATQNMPDTYTTVVVRTQLAQQFCDHAREQTRVCENLVHDQHLQQQGWAAVLANLEDVTQVFRTRAEHFNQSFSQHLEMRAEHIKLLDNFQDDINMLEKIPVIPVLLEAAEDEAAGAAIARVSPLQEGGELTRSDRDGDQQLDDRGGEGTCSQQQSDQPVTLLQWISANNQSNIYQLAQLCMRNLEQVDDQAIESLKAEVDKVLNHIFRTEVKEIKGLEERLYGLEQLMVETKKIVQEQSDLTQSFLSNQTRANVLGDTSILPDLCASHRRQLQVMLHNHEHLLDIRARCTRAKEELCQNLHMRLKWIMYVENMMCDVGSRLMMYYEKLKRLRRHLDVIQQIHLSPQMYINAVGEVVRRRTFSQAFLLWASDLACQLLVIHNEEVARRRDFQSQFDGHFLNNLFRGMEDFPPPFATQAPLPFDLNLPRLAIEDVDRLHAQFPELSFSVSGPDLETITQFFLVKSVTGTLKTEDREETAALEDRLVRVVTDAGLASHLDPTLLQPADGDTTALAQSPSPISLQGSAPPRDQDRGFESETDTEEFEKVGQSPVELTFDSKPSTSSVCATGQVTEQVQQPDRVPSVLGTLEENLGNTRSEVEQLRGQLSACWRTTAQVVSELRTELASMRALIWQEQVEFNGLLAQLLAALGQQYESAVEAEKMLRQEQLQRLTVDHELEMDSLKKYVRSAAEAKDEEIRILKQTILMKEEDLASLRANMEEQLEEKVQSRQEALQKLELELSEMRQQCSVVQEQLEGAETDKQRALKELSDRLTHSYKTELEGLRSRFRLMATTSMERSPSDSSLEKIERSELIELVNHEAIVAQIRKDLAAEREAAVRRAVEKERACWEARLEQELKQARLRSEAERQVWFNEAMRRVVEDKERQLEILRMREVSLVEECQRHQETIRQLTDSRESGAQGAGSAMWPLLDRMDELEADKACLQAQLAEERERKAAEMNTSVAVVQESTSSRDAATSPEPSQRGLQEEHPFREKLTRSTTSLIQQGKISIVSCNVGDAVLVVWDEEHRNYTILQETATLYFLHSDCLDTLGLRSASDGSLRRLYSTGEVTEKEYCHARKPENRYRVPKGTKFYRVKVRPLQKDSSLVRSQHHHHHHQHGHQSLTQSQNQELTRSQQEQDRSAMDVPEEESRR</sequence>
<keyword evidence="14" id="KW-0539">Nucleus</keyword>
<evidence type="ECO:0000256" key="8">
    <source>
        <dbReference type="ARBA" id="ARBA00022927"/>
    </source>
</evidence>
<name>A0A2J7Q7T5_9NEOP</name>
<dbReference type="InterPro" id="IPR040040">
    <property type="entry name" value="ATG11"/>
</dbReference>
<dbReference type="CDD" id="cd17060">
    <property type="entry name" value="Ubl_RB1CC1"/>
    <property type="match status" value="1"/>
</dbReference>
<keyword evidence="10" id="KW-0805">Transcription regulation</keyword>
<evidence type="ECO:0000256" key="20">
    <source>
        <dbReference type="SAM" id="MobiDB-lite"/>
    </source>
</evidence>
<dbReference type="PANTHER" id="PTHR13222:SF1">
    <property type="entry name" value="RB1-INDUCIBLE COILED-COIL PROTEIN 1"/>
    <property type="match status" value="1"/>
</dbReference>
<evidence type="ECO:0000256" key="12">
    <source>
        <dbReference type="ARBA" id="ARBA00023163"/>
    </source>
</evidence>
<feature type="coiled-coil region" evidence="19">
    <location>
        <begin position="1031"/>
        <end position="1058"/>
    </location>
</feature>
<organism evidence="23 24">
    <name type="scientific">Cryptotermes secundus</name>
    <dbReference type="NCBI Taxonomy" id="105785"/>
    <lineage>
        <taxon>Eukaryota</taxon>
        <taxon>Metazoa</taxon>
        <taxon>Ecdysozoa</taxon>
        <taxon>Arthropoda</taxon>
        <taxon>Hexapoda</taxon>
        <taxon>Insecta</taxon>
        <taxon>Pterygota</taxon>
        <taxon>Neoptera</taxon>
        <taxon>Polyneoptera</taxon>
        <taxon>Dictyoptera</taxon>
        <taxon>Blattodea</taxon>
        <taxon>Blattoidea</taxon>
        <taxon>Termitoidae</taxon>
        <taxon>Kalotermitidae</taxon>
        <taxon>Cryptotermitinae</taxon>
        <taxon>Cryptotermes</taxon>
    </lineage>
</organism>
<evidence type="ECO:0000256" key="18">
    <source>
        <dbReference type="ARBA" id="ARBA00080154"/>
    </source>
</evidence>
<dbReference type="EMBL" id="NEVH01017440">
    <property type="protein sequence ID" value="PNF24639.1"/>
    <property type="molecule type" value="Genomic_DNA"/>
</dbReference>
<dbReference type="Pfam" id="PF04108">
    <property type="entry name" value="ATG17_like"/>
    <property type="match status" value="1"/>
</dbReference>
<feature type="compositionally biased region" description="Polar residues" evidence="20">
    <location>
        <begin position="1220"/>
        <end position="1233"/>
    </location>
</feature>
<comment type="function">
    <text evidence="16">Involved in autophagy. Regulates early events but also late events of autophagosome formation through direct interaction with Atg16L1. Required for the formation of the autophagosome-like double-membrane structure that surrounds the Salmonella-containing vacuole (SCV) during S.typhimurium infection and subsequent xenophagy. Involved in repair of DNA damage caused by ionizing radiation, which subsequently improves cell survival by decreasing apoptosis. Inhibits PTK2/FAK1 and PTK2B/PYK2 kinase activity, affecting their downstream signaling pathways. Plays a role as a modulator of TGF-beta-signaling by restricting substrate specificity of RNF111. Functions as a DNA-binding transcription factor. Is a potent regulator of the RB1 pathway through induction of RB1 expression. Plays a crucial role in muscular differentiation. Plays an indispensable role in fetal hematopoiesis and in the regulation of neuronal homeostasis.</text>
</comment>
<feature type="compositionally biased region" description="Basic and acidic residues" evidence="20">
    <location>
        <begin position="230"/>
        <end position="247"/>
    </location>
</feature>
<dbReference type="GO" id="GO:0008285">
    <property type="term" value="P:negative regulation of cell population proliferation"/>
    <property type="evidence" value="ECO:0007669"/>
    <property type="project" value="UniProtKB-ARBA"/>
</dbReference>
<dbReference type="GO" id="GO:0061709">
    <property type="term" value="P:reticulophagy"/>
    <property type="evidence" value="ECO:0007669"/>
    <property type="project" value="TreeGrafter"/>
</dbReference>
<dbReference type="GO" id="GO:0060090">
    <property type="term" value="F:molecular adaptor activity"/>
    <property type="evidence" value="ECO:0007669"/>
    <property type="project" value="TreeGrafter"/>
</dbReference>